<dbReference type="EMBL" id="LIBO01000185">
    <property type="protein sequence ID" value="KRO61869.1"/>
    <property type="molecule type" value="Genomic_DNA"/>
</dbReference>
<dbReference type="InterPro" id="IPR000241">
    <property type="entry name" value="RlmKL-like_Mtase"/>
</dbReference>
<sequence>MPNPNTRSTKDRYRELRALPWLRLWQEHVPLFQAASAEEKMGQVALIRAIGAGFTDALQPHLKEPVRQWLLSLLSDPSEKVRRYAMAALPKIGAGRTEERQLLSLLSKTSAEREKKFLGKALEKIGGSATLDLIRQKGISLPQLNEQRAKANLARQQKPSSIRFTAPLTDFSLLRLHLRCRTGLEPILSDEIKAQGTLFRVMEIRPGLLTLAPTAAFRLDDLFSLRCFSTASFLLGTLPPSASVVEPLAALIASPLSRSLLQSLTDGPIRYRLEFIAKGHQKGAVLQIAQRAYALCPELLNDSREAPWAIEIHPALAGDFVELRPRISPDPRFPYRQQDVPAASHPPLAAAMARLAGPFPDETVWDPFCGSALELIERVRLTGVRRILGTDLSPDAIQAARANWQAARFPGVPADFVLRDFRQFEKIPAYGPASISLIITNPPLGKRVPIPNLRTLFEELFAVASLALRPGGRMVWINPLKLKPPASSLRLEFQQTVDLGGFRCRLELLRKR</sequence>
<dbReference type="PANTHER" id="PTHR14911:SF13">
    <property type="entry name" value="TRNA (GUANINE(6)-N2)-METHYLTRANSFERASE THUMP3"/>
    <property type="match status" value="1"/>
</dbReference>
<dbReference type="InterPro" id="IPR029063">
    <property type="entry name" value="SAM-dependent_MTases_sf"/>
</dbReference>
<name>A0A0R2RND9_9BACT</name>
<dbReference type="AlphaFoldDB" id="A0A0R2RND9"/>
<organism evidence="2 3">
    <name type="scientific">Verrucomicrobia subdivision 6 bacterium BACL9 MAG-120507-bin52</name>
    <dbReference type="NCBI Taxonomy" id="1655590"/>
    <lineage>
        <taxon>Bacteria</taxon>
        <taxon>Pseudomonadati</taxon>
        <taxon>Verrucomicrobiota</taxon>
        <taxon>Verrucomicrobiia</taxon>
        <taxon>Verrucomicrobiales</taxon>
        <taxon>Verrucomicrobia subdivision 6</taxon>
    </lineage>
</organism>
<dbReference type="Proteomes" id="UP000051269">
    <property type="component" value="Unassembled WGS sequence"/>
</dbReference>
<comment type="caution">
    <text evidence="2">The sequence shown here is derived from an EMBL/GenBank/DDBJ whole genome shotgun (WGS) entry which is preliminary data.</text>
</comment>
<dbReference type="PANTHER" id="PTHR14911">
    <property type="entry name" value="THUMP DOMAIN-CONTAINING"/>
    <property type="match status" value="1"/>
</dbReference>
<reference evidence="2 3" key="1">
    <citation type="submission" date="2015-10" db="EMBL/GenBank/DDBJ databases">
        <title>Metagenome-Assembled Genomes uncover a global brackish microbiome.</title>
        <authorList>
            <person name="Hugerth L.W."/>
            <person name="Larsson J."/>
            <person name="Alneberg J."/>
            <person name="Lindh M.V."/>
            <person name="Legrand C."/>
            <person name="Pinhassi J."/>
            <person name="Andersson A.F."/>
        </authorList>
    </citation>
    <scope>NUCLEOTIDE SEQUENCE [LARGE SCALE GENOMIC DNA]</scope>
    <source>
        <strain evidence="2">BACL18 MAG-120507-bin52</strain>
    </source>
</reference>
<dbReference type="InterPro" id="IPR016024">
    <property type="entry name" value="ARM-type_fold"/>
</dbReference>
<gene>
    <name evidence="2" type="ORF">ABR82_00500</name>
</gene>
<accession>A0A0R2RND9</accession>
<feature type="domain" description="Ribosomal RNA large subunit methyltransferase K/L-like methyltransferase" evidence="1">
    <location>
        <begin position="335"/>
        <end position="478"/>
    </location>
</feature>
<dbReference type="CDD" id="cd02440">
    <property type="entry name" value="AdoMet_MTases"/>
    <property type="match status" value="1"/>
</dbReference>
<evidence type="ECO:0000259" key="1">
    <source>
        <dbReference type="Pfam" id="PF01170"/>
    </source>
</evidence>
<dbReference type="GO" id="GO:0016423">
    <property type="term" value="F:tRNA (guanine) methyltransferase activity"/>
    <property type="evidence" value="ECO:0007669"/>
    <property type="project" value="TreeGrafter"/>
</dbReference>
<dbReference type="GO" id="GO:0030488">
    <property type="term" value="P:tRNA methylation"/>
    <property type="evidence" value="ECO:0007669"/>
    <property type="project" value="TreeGrafter"/>
</dbReference>
<evidence type="ECO:0000313" key="3">
    <source>
        <dbReference type="Proteomes" id="UP000051269"/>
    </source>
</evidence>
<dbReference type="SUPFAM" id="SSF53335">
    <property type="entry name" value="S-adenosyl-L-methionine-dependent methyltransferases"/>
    <property type="match status" value="1"/>
</dbReference>
<dbReference type="Gene3D" id="1.25.10.10">
    <property type="entry name" value="Leucine-rich Repeat Variant"/>
    <property type="match status" value="1"/>
</dbReference>
<dbReference type="SUPFAM" id="SSF48371">
    <property type="entry name" value="ARM repeat"/>
    <property type="match status" value="1"/>
</dbReference>
<protein>
    <recommendedName>
        <fullName evidence="1">Ribosomal RNA large subunit methyltransferase K/L-like methyltransferase domain-containing protein</fullName>
    </recommendedName>
</protein>
<evidence type="ECO:0000313" key="2">
    <source>
        <dbReference type="EMBL" id="KRO61869.1"/>
    </source>
</evidence>
<dbReference type="Gene3D" id="3.40.50.150">
    <property type="entry name" value="Vaccinia Virus protein VP39"/>
    <property type="match status" value="1"/>
</dbReference>
<proteinExistence type="predicted"/>
<dbReference type="Pfam" id="PF01170">
    <property type="entry name" value="UPF0020"/>
    <property type="match status" value="1"/>
</dbReference>
<dbReference type="InterPro" id="IPR011989">
    <property type="entry name" value="ARM-like"/>
</dbReference>